<dbReference type="EMBL" id="CP046171">
    <property type="protein sequence ID" value="QIS03199.1"/>
    <property type="molecule type" value="Genomic_DNA"/>
</dbReference>
<name>A0A6G9XQL5_NOCBR</name>
<dbReference type="PIRSF" id="PIRSF011484">
    <property type="entry name" value="YaeQ"/>
    <property type="match status" value="1"/>
</dbReference>
<evidence type="ECO:0000313" key="1">
    <source>
        <dbReference type="EMBL" id="QIS03199.1"/>
    </source>
</evidence>
<evidence type="ECO:0000313" key="2">
    <source>
        <dbReference type="Proteomes" id="UP000501705"/>
    </source>
</evidence>
<dbReference type="Gene3D" id="3.10.640.10">
    <property type="entry name" value="Restriction endonuclease-like alpha-beta roll domain"/>
    <property type="match status" value="1"/>
</dbReference>
<dbReference type="Pfam" id="PF07152">
    <property type="entry name" value="YaeQ"/>
    <property type="match status" value="1"/>
</dbReference>
<dbReference type="SUPFAM" id="SSF52980">
    <property type="entry name" value="Restriction endonuclease-like"/>
    <property type="match status" value="1"/>
</dbReference>
<reference evidence="1 2" key="1">
    <citation type="journal article" date="2019" name="ACS Chem. Biol.">
        <title>Identification and Mobilization of a Cryptic Antibiotic Biosynthesis Gene Locus from a Human-Pathogenic Nocardia Isolate.</title>
        <authorList>
            <person name="Herisse M."/>
            <person name="Ishida K."/>
            <person name="Porter J.L."/>
            <person name="Howden B."/>
            <person name="Hertweck C."/>
            <person name="Stinear T.P."/>
            <person name="Pidot S.J."/>
        </authorList>
    </citation>
    <scope>NUCLEOTIDE SEQUENCE [LARGE SCALE GENOMIC DNA]</scope>
    <source>
        <strain evidence="1 2">AUSMDU00024985</strain>
    </source>
</reference>
<dbReference type="InterPro" id="IPR011335">
    <property type="entry name" value="Restrct_endonuc-II-like"/>
</dbReference>
<evidence type="ECO:0008006" key="3">
    <source>
        <dbReference type="Google" id="ProtNLM"/>
    </source>
</evidence>
<dbReference type="PANTHER" id="PTHR38784">
    <property type="entry name" value="SUCROSE PHOSPHORYLASE"/>
    <property type="match status" value="1"/>
</dbReference>
<sequence length="180" mass="19727">MALSATLHNFTVQLADVDRGVYQELDLRVARHPSETAEFMLTRLLAYCLEYEEGIAFSDGGVSATDEPAVLVRDLTGRLVAWIEVGAPDAERLHRGSKAAERAAVYTHRDPAKVLAQLAGKRIHRAADIPIYSFDRAFIDAAVAAVERRNTATLSITERLLYLDLNGTGHSTSVAEHRIG</sequence>
<accession>A0A6G9XQL5</accession>
<dbReference type="AlphaFoldDB" id="A0A6G9XQL5"/>
<dbReference type="SMART" id="SM01322">
    <property type="entry name" value="YaeQ"/>
    <property type="match status" value="1"/>
</dbReference>
<dbReference type="RefSeq" id="WP_167462267.1">
    <property type="nucleotide sequence ID" value="NZ_CP046171.1"/>
</dbReference>
<dbReference type="InterPro" id="IPR009822">
    <property type="entry name" value="YaeQ"/>
</dbReference>
<organism evidence="1 2">
    <name type="scientific">Nocardia brasiliensis</name>
    <dbReference type="NCBI Taxonomy" id="37326"/>
    <lineage>
        <taxon>Bacteria</taxon>
        <taxon>Bacillati</taxon>
        <taxon>Actinomycetota</taxon>
        <taxon>Actinomycetes</taxon>
        <taxon>Mycobacteriales</taxon>
        <taxon>Nocardiaceae</taxon>
        <taxon>Nocardia</taxon>
    </lineage>
</organism>
<dbReference type="PANTHER" id="PTHR38784:SF1">
    <property type="entry name" value="SUCROSE PHOSPHORYLASE"/>
    <property type="match status" value="1"/>
</dbReference>
<gene>
    <name evidence="1" type="ORF">F5X71_13555</name>
</gene>
<dbReference type="Proteomes" id="UP000501705">
    <property type="component" value="Chromosome"/>
</dbReference>
<proteinExistence type="predicted"/>
<protein>
    <recommendedName>
        <fullName evidence="3">YaeQ family protein</fullName>
    </recommendedName>
</protein>
<dbReference type="InterPro" id="IPR038590">
    <property type="entry name" value="YaeQ_sf"/>
</dbReference>